<evidence type="ECO:0000313" key="3">
    <source>
        <dbReference type="EMBL" id="MBA8814270.1"/>
    </source>
</evidence>
<keyword evidence="4" id="KW-1185">Reference proteome</keyword>
<proteinExistence type="predicted"/>
<feature type="transmembrane region" description="Helical" evidence="1">
    <location>
        <begin position="9"/>
        <end position="32"/>
    </location>
</feature>
<accession>A0A7W3JK63</accession>
<organism evidence="3 5">
    <name type="scientific">Frigoribacterium faeni</name>
    <dbReference type="NCBI Taxonomy" id="145483"/>
    <lineage>
        <taxon>Bacteria</taxon>
        <taxon>Bacillati</taxon>
        <taxon>Actinomycetota</taxon>
        <taxon>Actinomycetes</taxon>
        <taxon>Micrococcales</taxon>
        <taxon>Microbacteriaceae</taxon>
        <taxon>Frigoribacterium</taxon>
    </lineage>
</organism>
<dbReference type="Proteomes" id="UP000321154">
    <property type="component" value="Unassembled WGS sequence"/>
</dbReference>
<sequence>MNDSSRGSFLAAAIVLAVSGVLSGGGLLAYFLSDPDGGANMGAGFLLLVGLAVALAGVVLLVVALVPVVRTRRRLSRGDGDVG</sequence>
<dbReference type="AlphaFoldDB" id="A0A7W3JK63"/>
<dbReference type="RefSeq" id="WP_146855563.1">
    <property type="nucleotide sequence ID" value="NZ_BAAAHR010000007.1"/>
</dbReference>
<keyword evidence="1" id="KW-0472">Membrane</keyword>
<reference evidence="2 4" key="1">
    <citation type="submission" date="2019-07" db="EMBL/GenBank/DDBJ databases">
        <title>Whole genome shotgun sequence of Frigoribacterium faeni NBRC 103066.</title>
        <authorList>
            <person name="Hosoyama A."/>
            <person name="Uohara A."/>
            <person name="Ohji S."/>
            <person name="Ichikawa N."/>
        </authorList>
    </citation>
    <scope>NUCLEOTIDE SEQUENCE [LARGE SCALE GENOMIC DNA]</scope>
    <source>
        <strain evidence="2 4">NBRC 103066</strain>
    </source>
</reference>
<protein>
    <submittedName>
        <fullName evidence="3">Membrane protein implicated in regulation of membrane protease activity</fullName>
    </submittedName>
</protein>
<gene>
    <name evidence="3" type="ORF">FB463_002536</name>
    <name evidence="2" type="ORF">FFA01_19460</name>
</gene>
<dbReference type="GO" id="GO:0006508">
    <property type="term" value="P:proteolysis"/>
    <property type="evidence" value="ECO:0007669"/>
    <property type="project" value="UniProtKB-KW"/>
</dbReference>
<dbReference type="EMBL" id="BJUV01000018">
    <property type="protein sequence ID" value="GEK83637.1"/>
    <property type="molecule type" value="Genomic_DNA"/>
</dbReference>
<keyword evidence="3" id="KW-0645">Protease</keyword>
<evidence type="ECO:0000313" key="4">
    <source>
        <dbReference type="Proteomes" id="UP000321154"/>
    </source>
</evidence>
<dbReference type="Proteomes" id="UP000522688">
    <property type="component" value="Unassembled WGS sequence"/>
</dbReference>
<evidence type="ECO:0000313" key="2">
    <source>
        <dbReference type="EMBL" id="GEK83637.1"/>
    </source>
</evidence>
<dbReference type="EMBL" id="JACGWW010000003">
    <property type="protein sequence ID" value="MBA8814270.1"/>
    <property type="molecule type" value="Genomic_DNA"/>
</dbReference>
<evidence type="ECO:0000256" key="1">
    <source>
        <dbReference type="SAM" id="Phobius"/>
    </source>
</evidence>
<feature type="transmembrane region" description="Helical" evidence="1">
    <location>
        <begin position="44"/>
        <end position="69"/>
    </location>
</feature>
<comment type="caution">
    <text evidence="3">The sequence shown here is derived from an EMBL/GenBank/DDBJ whole genome shotgun (WGS) entry which is preliminary data.</text>
</comment>
<reference evidence="3 5" key="2">
    <citation type="submission" date="2020-07" db="EMBL/GenBank/DDBJ databases">
        <title>Sequencing the genomes of 1000 actinobacteria strains.</title>
        <authorList>
            <person name="Klenk H.-P."/>
        </authorList>
    </citation>
    <scope>NUCLEOTIDE SEQUENCE [LARGE SCALE GENOMIC DNA]</scope>
    <source>
        <strain evidence="3 5">DSM 10309</strain>
    </source>
</reference>
<keyword evidence="1" id="KW-1133">Transmembrane helix</keyword>
<evidence type="ECO:0000313" key="5">
    <source>
        <dbReference type="Proteomes" id="UP000522688"/>
    </source>
</evidence>
<name>A0A7W3JK63_9MICO</name>
<keyword evidence="1" id="KW-0812">Transmembrane</keyword>
<dbReference type="GO" id="GO:0008233">
    <property type="term" value="F:peptidase activity"/>
    <property type="evidence" value="ECO:0007669"/>
    <property type="project" value="UniProtKB-KW"/>
</dbReference>
<keyword evidence="3" id="KW-0378">Hydrolase</keyword>